<dbReference type="InterPro" id="IPR040455">
    <property type="entry name" value="Atg6_BARA"/>
</dbReference>
<proteinExistence type="inferred from homology"/>
<reference evidence="4 5" key="1">
    <citation type="journal article" date="2013" name="Nat. Commun.">
        <title>Genome analysis reveals insights into physiology and longevity of the Brandt's bat Myotis brandtii.</title>
        <authorList>
            <person name="Seim I."/>
            <person name="Fang X."/>
            <person name="Xiong Z."/>
            <person name="Lobanov A.V."/>
            <person name="Huang Z."/>
            <person name="Ma S."/>
            <person name="Feng Y."/>
            <person name="Turanov A.A."/>
            <person name="Zhu Y."/>
            <person name="Lenz T.L."/>
            <person name="Gerashchenko M.V."/>
            <person name="Fan D."/>
            <person name="Hee Yim S."/>
            <person name="Yao X."/>
            <person name="Jordan D."/>
            <person name="Xiong Y."/>
            <person name="Ma Y."/>
            <person name="Lyapunov A.N."/>
            <person name="Chen G."/>
            <person name="Kulakova O.I."/>
            <person name="Sun Y."/>
            <person name="Lee S.G."/>
            <person name="Bronson R.T."/>
            <person name="Moskalev A.A."/>
            <person name="Sunyaev S.R."/>
            <person name="Zhang G."/>
            <person name="Krogh A."/>
            <person name="Wang J."/>
            <person name="Gladyshev V.N."/>
        </authorList>
    </citation>
    <scope>NUCLEOTIDE SEQUENCE [LARGE SCALE GENOMIC DNA]</scope>
</reference>
<dbReference type="EMBL" id="KE164406">
    <property type="protein sequence ID" value="EPQ17781.1"/>
    <property type="molecule type" value="Genomic_DNA"/>
</dbReference>
<dbReference type="PANTHER" id="PTHR12768:SF5">
    <property type="entry name" value="BECLIN-2"/>
    <property type="match status" value="1"/>
</dbReference>
<protein>
    <submittedName>
        <fullName evidence="4">Beclin-1-like protein 1</fullName>
    </submittedName>
</protein>
<dbReference type="GO" id="GO:0034271">
    <property type="term" value="C:phosphatidylinositol 3-kinase complex, class III, type I"/>
    <property type="evidence" value="ECO:0007669"/>
    <property type="project" value="TreeGrafter"/>
</dbReference>
<keyword evidence="5" id="KW-1185">Reference proteome</keyword>
<evidence type="ECO:0000256" key="2">
    <source>
        <dbReference type="ARBA" id="ARBA00023006"/>
    </source>
</evidence>
<dbReference type="InterPro" id="IPR007243">
    <property type="entry name" value="Atg6/Beclin"/>
</dbReference>
<evidence type="ECO:0000313" key="4">
    <source>
        <dbReference type="EMBL" id="EPQ17781.1"/>
    </source>
</evidence>
<dbReference type="Pfam" id="PF04111">
    <property type="entry name" value="APG6"/>
    <property type="match status" value="1"/>
</dbReference>
<dbReference type="PANTHER" id="PTHR12768">
    <property type="entry name" value="BECLIN 1"/>
    <property type="match status" value="1"/>
</dbReference>
<dbReference type="GO" id="GO:0045324">
    <property type="term" value="P:late endosome to vacuole transport"/>
    <property type="evidence" value="ECO:0007669"/>
    <property type="project" value="TreeGrafter"/>
</dbReference>
<accession>S7NJZ9</accession>
<dbReference type="Gene3D" id="1.10.418.40">
    <property type="entry name" value="Autophagy protein 6/Beclin 1"/>
    <property type="match status" value="1"/>
</dbReference>
<evidence type="ECO:0000256" key="1">
    <source>
        <dbReference type="ARBA" id="ARBA00005965"/>
    </source>
</evidence>
<feature type="domain" description="Atg6 BARA" evidence="3">
    <location>
        <begin position="1"/>
        <end position="75"/>
    </location>
</feature>
<dbReference type="GO" id="GO:0000407">
    <property type="term" value="C:phagophore assembly site"/>
    <property type="evidence" value="ECO:0007669"/>
    <property type="project" value="TreeGrafter"/>
</dbReference>
<name>S7NJZ9_MYOBR</name>
<dbReference type="AlphaFoldDB" id="S7NJZ9"/>
<dbReference type="GO" id="GO:0043548">
    <property type="term" value="F:phosphatidylinositol 3-kinase binding"/>
    <property type="evidence" value="ECO:0007669"/>
    <property type="project" value="TreeGrafter"/>
</dbReference>
<dbReference type="Proteomes" id="UP000052978">
    <property type="component" value="Unassembled WGS sequence"/>
</dbReference>
<organism evidence="4 5">
    <name type="scientific">Myotis brandtii</name>
    <name type="common">Brandt's bat</name>
    <dbReference type="NCBI Taxonomy" id="109478"/>
    <lineage>
        <taxon>Eukaryota</taxon>
        <taxon>Metazoa</taxon>
        <taxon>Chordata</taxon>
        <taxon>Craniata</taxon>
        <taxon>Vertebrata</taxon>
        <taxon>Euteleostomi</taxon>
        <taxon>Mammalia</taxon>
        <taxon>Eutheria</taxon>
        <taxon>Laurasiatheria</taxon>
        <taxon>Chiroptera</taxon>
        <taxon>Yangochiroptera</taxon>
        <taxon>Vespertilionidae</taxon>
        <taxon>Myotis</taxon>
    </lineage>
</organism>
<dbReference type="GO" id="GO:0006995">
    <property type="term" value="P:cellular response to nitrogen starvation"/>
    <property type="evidence" value="ECO:0007669"/>
    <property type="project" value="TreeGrafter"/>
</dbReference>
<sequence length="81" mass="9641">MVAFLDCMQQFNEEAKKGEPAFSMPYRIHVEQGLMEDPGSGEFYSIRTHLNTEERWTKALKLMLTNFKWSLDWVSLRYPHK</sequence>
<dbReference type="GO" id="GO:0000045">
    <property type="term" value="P:autophagosome assembly"/>
    <property type="evidence" value="ECO:0007669"/>
    <property type="project" value="TreeGrafter"/>
</dbReference>
<dbReference type="GO" id="GO:0000423">
    <property type="term" value="P:mitophagy"/>
    <property type="evidence" value="ECO:0007669"/>
    <property type="project" value="TreeGrafter"/>
</dbReference>
<comment type="similarity">
    <text evidence="1">Belongs to the beclin family.</text>
</comment>
<dbReference type="GO" id="GO:0030674">
    <property type="term" value="F:protein-macromolecule adaptor activity"/>
    <property type="evidence" value="ECO:0007669"/>
    <property type="project" value="TreeGrafter"/>
</dbReference>
<evidence type="ECO:0000259" key="3">
    <source>
        <dbReference type="Pfam" id="PF04111"/>
    </source>
</evidence>
<keyword evidence="2" id="KW-0072">Autophagy</keyword>
<dbReference type="InterPro" id="IPR038274">
    <property type="entry name" value="Atg6/Beclin_C_sf"/>
</dbReference>
<dbReference type="GO" id="GO:0034272">
    <property type="term" value="C:phosphatidylinositol 3-kinase complex, class III, type II"/>
    <property type="evidence" value="ECO:0007669"/>
    <property type="project" value="TreeGrafter"/>
</dbReference>
<evidence type="ECO:0000313" key="5">
    <source>
        <dbReference type="Proteomes" id="UP000052978"/>
    </source>
</evidence>
<gene>
    <name evidence="4" type="ORF">D623_10007999</name>
</gene>